<evidence type="ECO:0008006" key="4">
    <source>
        <dbReference type="Google" id="ProtNLM"/>
    </source>
</evidence>
<keyword evidence="1" id="KW-0175">Coiled coil</keyword>
<proteinExistence type="predicted"/>
<feature type="coiled-coil region" evidence="1">
    <location>
        <begin position="38"/>
        <end position="65"/>
    </location>
</feature>
<gene>
    <name evidence="2" type="ORF">V5O48_012536</name>
</gene>
<evidence type="ECO:0000256" key="1">
    <source>
        <dbReference type="SAM" id="Coils"/>
    </source>
</evidence>
<sequence length="552" mass="62621">MQSQLRAHLPISPNELQNLLRSPDALPVSHRPDLSGFISDAEHDIQAYENQIEQTRMKQALLRLDIARCSSVSSSIRRLPSELLQRIFAFATKHNPSPFCSPPFPNIFGCQVEDKHIWSSVGFALARVCHRWREVALATPAVWSNFAFEECERAIEPVRLCILRSSSHDISFHITITDDGLPELTEMLLQHAHRWSYFNVDGDQDGFLLRASDMPKLTSAGFPCHGGLSSLLPKVTSKLESATVGVSIDINDVEEHLKEVRHLTMEHSDEYCLERILNILPSCAPSLESLIIRGQLDIEGYTAASEHEPFGSYEDPILLPNLQILHIDLWREDGVYLHLKNLFPSLTLPSVQHIFIWGECPNPDEPEFMDDWPRQEFHSFLLRSQPSRMVTLELTGMPLHDTDVIHILTSVPTLEELTLHEQWACVHAPKHSWKLVYPGVHATTMTVSETLLKRLTASAFSINVYAQERHPLVPKLKCFRLAVLHHFTADIAFVEMAKSRWFTPNPGATERLKEVSLTVLYRELDSKIYAPLKALERDGMMVTVMGNGSYIV</sequence>
<name>A0ABR3F2J7_9AGAR</name>
<dbReference type="Proteomes" id="UP001465976">
    <property type="component" value="Unassembled WGS sequence"/>
</dbReference>
<dbReference type="EMBL" id="JBAHYK010001121">
    <property type="protein sequence ID" value="KAL0569432.1"/>
    <property type="molecule type" value="Genomic_DNA"/>
</dbReference>
<accession>A0ABR3F2J7</accession>
<dbReference type="InterPro" id="IPR032675">
    <property type="entry name" value="LRR_dom_sf"/>
</dbReference>
<dbReference type="Gene3D" id="1.20.1280.50">
    <property type="match status" value="1"/>
</dbReference>
<organism evidence="2 3">
    <name type="scientific">Marasmius crinis-equi</name>
    <dbReference type="NCBI Taxonomy" id="585013"/>
    <lineage>
        <taxon>Eukaryota</taxon>
        <taxon>Fungi</taxon>
        <taxon>Dikarya</taxon>
        <taxon>Basidiomycota</taxon>
        <taxon>Agaricomycotina</taxon>
        <taxon>Agaricomycetes</taxon>
        <taxon>Agaricomycetidae</taxon>
        <taxon>Agaricales</taxon>
        <taxon>Marasmiineae</taxon>
        <taxon>Marasmiaceae</taxon>
        <taxon>Marasmius</taxon>
    </lineage>
</organism>
<protein>
    <recommendedName>
        <fullName evidence="4">F-box domain-containing protein</fullName>
    </recommendedName>
</protein>
<comment type="caution">
    <text evidence="2">The sequence shown here is derived from an EMBL/GenBank/DDBJ whole genome shotgun (WGS) entry which is preliminary data.</text>
</comment>
<keyword evidence="3" id="KW-1185">Reference proteome</keyword>
<dbReference type="Gene3D" id="3.80.10.10">
    <property type="entry name" value="Ribonuclease Inhibitor"/>
    <property type="match status" value="1"/>
</dbReference>
<reference evidence="2 3" key="1">
    <citation type="submission" date="2024-02" db="EMBL/GenBank/DDBJ databases">
        <title>A draft genome for the cacao thread blight pathogen Marasmius crinis-equi.</title>
        <authorList>
            <person name="Cohen S.P."/>
            <person name="Baruah I.K."/>
            <person name="Amoako-Attah I."/>
            <person name="Bukari Y."/>
            <person name="Meinhardt L.W."/>
            <person name="Bailey B.A."/>
        </authorList>
    </citation>
    <scope>NUCLEOTIDE SEQUENCE [LARGE SCALE GENOMIC DNA]</scope>
    <source>
        <strain evidence="2 3">GH-76</strain>
    </source>
</reference>
<evidence type="ECO:0000313" key="2">
    <source>
        <dbReference type="EMBL" id="KAL0569432.1"/>
    </source>
</evidence>
<evidence type="ECO:0000313" key="3">
    <source>
        <dbReference type="Proteomes" id="UP001465976"/>
    </source>
</evidence>